<dbReference type="SUPFAM" id="SSF46767">
    <property type="entry name" value="Methylated DNA-protein cysteine methyltransferase, C-terminal domain"/>
    <property type="match status" value="1"/>
</dbReference>
<evidence type="ECO:0000313" key="12">
    <source>
        <dbReference type="EMBL" id="MPM96148.1"/>
    </source>
</evidence>
<dbReference type="InterPro" id="IPR008332">
    <property type="entry name" value="MethylG_MeTrfase_N"/>
</dbReference>
<evidence type="ECO:0000256" key="7">
    <source>
        <dbReference type="ARBA" id="ARBA00022763"/>
    </source>
</evidence>
<proteinExistence type="inferred from homology"/>
<keyword evidence="6 12" id="KW-0808">Transferase</keyword>
<comment type="similarity">
    <text evidence="2">Belongs to the MGMT family.</text>
</comment>
<evidence type="ECO:0000256" key="9">
    <source>
        <dbReference type="ARBA" id="ARBA00049348"/>
    </source>
</evidence>
<evidence type="ECO:0000256" key="8">
    <source>
        <dbReference type="ARBA" id="ARBA00023204"/>
    </source>
</evidence>
<dbReference type="PANTHER" id="PTHR10815:SF5">
    <property type="entry name" value="METHYLATED-DNA--PROTEIN-CYSTEINE METHYLTRANSFERASE"/>
    <property type="match status" value="1"/>
</dbReference>
<organism evidence="12">
    <name type="scientific">bioreactor metagenome</name>
    <dbReference type="NCBI Taxonomy" id="1076179"/>
    <lineage>
        <taxon>unclassified sequences</taxon>
        <taxon>metagenomes</taxon>
        <taxon>ecological metagenomes</taxon>
    </lineage>
</organism>
<dbReference type="FunFam" id="1.10.10.10:FF:000214">
    <property type="entry name" value="Methylated-DNA--protein-cysteine methyltransferase"/>
    <property type="match status" value="1"/>
</dbReference>
<comment type="catalytic activity">
    <reaction evidence="1">
        <text>a 4-O-methyl-thymidine in DNA + L-cysteinyl-[protein] = a thymidine in DNA + S-methyl-L-cysteinyl-[protein]</text>
        <dbReference type="Rhea" id="RHEA:53428"/>
        <dbReference type="Rhea" id="RHEA-COMP:10131"/>
        <dbReference type="Rhea" id="RHEA-COMP:10132"/>
        <dbReference type="Rhea" id="RHEA-COMP:13555"/>
        <dbReference type="Rhea" id="RHEA-COMP:13556"/>
        <dbReference type="ChEBI" id="CHEBI:29950"/>
        <dbReference type="ChEBI" id="CHEBI:82612"/>
        <dbReference type="ChEBI" id="CHEBI:137386"/>
        <dbReference type="ChEBI" id="CHEBI:137387"/>
        <dbReference type="EC" id="2.1.1.63"/>
    </reaction>
</comment>
<evidence type="ECO:0000256" key="1">
    <source>
        <dbReference type="ARBA" id="ARBA00001286"/>
    </source>
</evidence>
<gene>
    <name evidence="12" type="primary">ogt_43</name>
    <name evidence="12" type="ORF">SDC9_143305</name>
</gene>
<dbReference type="SUPFAM" id="SSF53155">
    <property type="entry name" value="Methylated DNA-protein cysteine methyltransferase domain"/>
    <property type="match status" value="1"/>
</dbReference>
<evidence type="ECO:0000259" key="10">
    <source>
        <dbReference type="Pfam" id="PF01035"/>
    </source>
</evidence>
<dbReference type="GO" id="GO:0003908">
    <property type="term" value="F:methylated-DNA-[protein]-cysteine S-methyltransferase activity"/>
    <property type="evidence" value="ECO:0007669"/>
    <property type="project" value="UniProtKB-EC"/>
</dbReference>
<dbReference type="InterPro" id="IPR036631">
    <property type="entry name" value="MGMT_N_sf"/>
</dbReference>
<dbReference type="EMBL" id="VSSQ01042553">
    <property type="protein sequence ID" value="MPM96148.1"/>
    <property type="molecule type" value="Genomic_DNA"/>
</dbReference>
<dbReference type="PANTHER" id="PTHR10815">
    <property type="entry name" value="METHYLATED-DNA--PROTEIN-CYSTEINE METHYLTRANSFERASE"/>
    <property type="match status" value="1"/>
</dbReference>
<feature type="domain" description="Methylated-DNA-[protein]-cysteine S-methyltransferase DNA binding" evidence="10">
    <location>
        <begin position="84"/>
        <end position="163"/>
    </location>
</feature>
<evidence type="ECO:0000256" key="6">
    <source>
        <dbReference type="ARBA" id="ARBA00022679"/>
    </source>
</evidence>
<accession>A0A645E426</accession>
<evidence type="ECO:0000256" key="3">
    <source>
        <dbReference type="ARBA" id="ARBA00011918"/>
    </source>
</evidence>
<dbReference type="Gene3D" id="1.10.10.10">
    <property type="entry name" value="Winged helix-like DNA-binding domain superfamily/Winged helix DNA-binding domain"/>
    <property type="match status" value="1"/>
</dbReference>
<dbReference type="Gene3D" id="3.30.160.70">
    <property type="entry name" value="Methylated DNA-protein cysteine methyltransferase domain"/>
    <property type="match status" value="1"/>
</dbReference>
<reference evidence="12" key="1">
    <citation type="submission" date="2019-08" db="EMBL/GenBank/DDBJ databases">
        <authorList>
            <person name="Kucharzyk K."/>
            <person name="Murdoch R.W."/>
            <person name="Higgins S."/>
            <person name="Loffler F."/>
        </authorList>
    </citation>
    <scope>NUCLEOTIDE SEQUENCE</scope>
</reference>
<feature type="domain" description="Methylguanine DNA methyltransferase ribonuclease-like" evidence="11">
    <location>
        <begin position="17"/>
        <end position="79"/>
    </location>
</feature>
<dbReference type="InterPro" id="IPR014048">
    <property type="entry name" value="MethylDNA_cys_MeTrfase_DNA-bd"/>
</dbReference>
<keyword evidence="4" id="KW-0963">Cytoplasm</keyword>
<dbReference type="AlphaFoldDB" id="A0A645E426"/>
<dbReference type="GO" id="GO:0032259">
    <property type="term" value="P:methylation"/>
    <property type="evidence" value="ECO:0007669"/>
    <property type="project" value="UniProtKB-KW"/>
</dbReference>
<evidence type="ECO:0000259" key="11">
    <source>
        <dbReference type="Pfam" id="PF02870"/>
    </source>
</evidence>
<dbReference type="InterPro" id="IPR001497">
    <property type="entry name" value="MethylDNA_cys_MeTrfase_AS"/>
</dbReference>
<dbReference type="InterPro" id="IPR036388">
    <property type="entry name" value="WH-like_DNA-bd_sf"/>
</dbReference>
<dbReference type="PROSITE" id="PS00374">
    <property type="entry name" value="MGMT"/>
    <property type="match status" value="1"/>
</dbReference>
<dbReference type="InterPro" id="IPR036217">
    <property type="entry name" value="MethylDNA_cys_MeTrfase_DNAb"/>
</dbReference>
<comment type="catalytic activity">
    <reaction evidence="9">
        <text>a 6-O-methyl-2'-deoxyguanosine in DNA + L-cysteinyl-[protein] = S-methyl-L-cysteinyl-[protein] + a 2'-deoxyguanosine in DNA</text>
        <dbReference type="Rhea" id="RHEA:24000"/>
        <dbReference type="Rhea" id="RHEA-COMP:10131"/>
        <dbReference type="Rhea" id="RHEA-COMP:10132"/>
        <dbReference type="Rhea" id="RHEA-COMP:11367"/>
        <dbReference type="Rhea" id="RHEA-COMP:11368"/>
        <dbReference type="ChEBI" id="CHEBI:29950"/>
        <dbReference type="ChEBI" id="CHEBI:82612"/>
        <dbReference type="ChEBI" id="CHEBI:85445"/>
        <dbReference type="ChEBI" id="CHEBI:85448"/>
        <dbReference type="EC" id="2.1.1.63"/>
    </reaction>
</comment>
<evidence type="ECO:0000256" key="2">
    <source>
        <dbReference type="ARBA" id="ARBA00008711"/>
    </source>
</evidence>
<name>A0A645E426_9ZZZZ</name>
<dbReference type="CDD" id="cd06445">
    <property type="entry name" value="ATase"/>
    <property type="match status" value="1"/>
</dbReference>
<dbReference type="Pfam" id="PF02870">
    <property type="entry name" value="Methyltransf_1N"/>
    <property type="match status" value="1"/>
</dbReference>
<comment type="caution">
    <text evidence="12">The sequence shown here is derived from an EMBL/GenBank/DDBJ whole genome shotgun (WGS) entry which is preliminary data.</text>
</comment>
<dbReference type="Pfam" id="PF01035">
    <property type="entry name" value="DNA_binding_1"/>
    <property type="match status" value="1"/>
</dbReference>
<dbReference type="HAMAP" id="MF_00772">
    <property type="entry name" value="OGT"/>
    <property type="match status" value="1"/>
</dbReference>
<dbReference type="EC" id="2.1.1.63" evidence="3"/>
<dbReference type="GO" id="GO:0006281">
    <property type="term" value="P:DNA repair"/>
    <property type="evidence" value="ECO:0007669"/>
    <property type="project" value="UniProtKB-KW"/>
</dbReference>
<dbReference type="InterPro" id="IPR023546">
    <property type="entry name" value="MGMT"/>
</dbReference>
<sequence>MKGKQPLETSLVEHVMVDTPIGRLIISAKNGAVYSIRLAREDERTIAQDGETQSVLNIAVQELREYFEGERATFSFPMDGEGTPFQKNVWQALLQIPFGETRTYGEIASAVNNPKGSRAVGMACNKNPIMIAVPCHRVVSAGGKLTGYAYGTDMKQQLLALEQHAQIRIT</sequence>
<keyword evidence="5 12" id="KW-0489">Methyltransferase</keyword>
<dbReference type="NCBIfam" id="TIGR00589">
    <property type="entry name" value="ogt"/>
    <property type="match status" value="1"/>
</dbReference>
<keyword evidence="8" id="KW-0234">DNA repair</keyword>
<evidence type="ECO:0000256" key="5">
    <source>
        <dbReference type="ARBA" id="ARBA00022603"/>
    </source>
</evidence>
<protein>
    <recommendedName>
        <fullName evidence="3">methylated-DNA--[protein]-cysteine S-methyltransferase</fullName>
        <ecNumber evidence="3">2.1.1.63</ecNumber>
    </recommendedName>
</protein>
<evidence type="ECO:0000256" key="4">
    <source>
        <dbReference type="ARBA" id="ARBA00022490"/>
    </source>
</evidence>
<keyword evidence="7" id="KW-0227">DNA damage</keyword>